<name>B4L9M0_DROMO</name>
<dbReference type="Proteomes" id="UP000009192">
    <property type="component" value="Unassembled WGS sequence"/>
</dbReference>
<reference evidence="5 6" key="1">
    <citation type="journal article" date="2007" name="Nature">
        <title>Evolution of genes and genomes on the Drosophila phylogeny.</title>
        <authorList>
            <consortium name="Drosophila 12 Genomes Consortium"/>
            <person name="Clark A.G."/>
            <person name="Eisen M.B."/>
            <person name="Smith D.R."/>
            <person name="Bergman C.M."/>
            <person name="Oliver B."/>
            <person name="Markow T.A."/>
            <person name="Kaufman T.C."/>
            <person name="Kellis M."/>
            <person name="Gelbart W."/>
            <person name="Iyer V.N."/>
            <person name="Pollard D.A."/>
            <person name="Sackton T.B."/>
            <person name="Larracuente A.M."/>
            <person name="Singh N.D."/>
            <person name="Abad J.P."/>
            <person name="Abt D.N."/>
            <person name="Adryan B."/>
            <person name="Aguade M."/>
            <person name="Akashi H."/>
            <person name="Anderson W.W."/>
            <person name="Aquadro C.F."/>
            <person name="Ardell D.H."/>
            <person name="Arguello R."/>
            <person name="Artieri C.G."/>
            <person name="Barbash D.A."/>
            <person name="Barker D."/>
            <person name="Barsanti P."/>
            <person name="Batterham P."/>
            <person name="Batzoglou S."/>
            <person name="Begun D."/>
            <person name="Bhutkar A."/>
            <person name="Blanco E."/>
            <person name="Bosak S.A."/>
            <person name="Bradley R.K."/>
            <person name="Brand A.D."/>
            <person name="Brent M.R."/>
            <person name="Brooks A.N."/>
            <person name="Brown R.H."/>
            <person name="Butlin R.K."/>
            <person name="Caggese C."/>
            <person name="Calvi B.R."/>
            <person name="Bernardo de Carvalho A."/>
            <person name="Caspi A."/>
            <person name="Castrezana S."/>
            <person name="Celniker S.E."/>
            <person name="Chang J.L."/>
            <person name="Chapple C."/>
            <person name="Chatterji S."/>
            <person name="Chinwalla A."/>
            <person name="Civetta A."/>
            <person name="Clifton S.W."/>
            <person name="Comeron J.M."/>
            <person name="Costello J.C."/>
            <person name="Coyne J.A."/>
            <person name="Daub J."/>
            <person name="David R.G."/>
            <person name="Delcher A.L."/>
            <person name="Delehaunty K."/>
            <person name="Do C.B."/>
            <person name="Ebling H."/>
            <person name="Edwards K."/>
            <person name="Eickbush T."/>
            <person name="Evans J.D."/>
            <person name="Filipski A."/>
            <person name="Findeiss S."/>
            <person name="Freyhult E."/>
            <person name="Fulton L."/>
            <person name="Fulton R."/>
            <person name="Garcia A.C."/>
            <person name="Gardiner A."/>
            <person name="Garfield D.A."/>
            <person name="Garvin B.E."/>
            <person name="Gibson G."/>
            <person name="Gilbert D."/>
            <person name="Gnerre S."/>
            <person name="Godfrey J."/>
            <person name="Good R."/>
            <person name="Gotea V."/>
            <person name="Gravely B."/>
            <person name="Greenberg A.J."/>
            <person name="Griffiths-Jones S."/>
            <person name="Gross S."/>
            <person name="Guigo R."/>
            <person name="Gustafson E.A."/>
            <person name="Haerty W."/>
            <person name="Hahn M.W."/>
            <person name="Halligan D.L."/>
            <person name="Halpern A.L."/>
            <person name="Halter G.M."/>
            <person name="Han M.V."/>
            <person name="Heger A."/>
            <person name="Hillier L."/>
            <person name="Hinrichs A.S."/>
            <person name="Holmes I."/>
            <person name="Hoskins R.A."/>
            <person name="Hubisz M.J."/>
            <person name="Hultmark D."/>
            <person name="Huntley M.A."/>
            <person name="Jaffe D.B."/>
            <person name="Jagadeeshan S."/>
            <person name="Jeck W.R."/>
            <person name="Johnson J."/>
            <person name="Jones C.D."/>
            <person name="Jordan W.C."/>
            <person name="Karpen G.H."/>
            <person name="Kataoka E."/>
            <person name="Keightley P.D."/>
            <person name="Kheradpour P."/>
            <person name="Kirkness E.F."/>
            <person name="Koerich L.B."/>
            <person name="Kristiansen K."/>
            <person name="Kudrna D."/>
            <person name="Kulathinal R.J."/>
            <person name="Kumar S."/>
            <person name="Kwok R."/>
            <person name="Lander E."/>
            <person name="Langley C.H."/>
            <person name="Lapoint R."/>
            <person name="Lazzaro B.P."/>
            <person name="Lee S.J."/>
            <person name="Levesque L."/>
            <person name="Li R."/>
            <person name="Lin C.F."/>
            <person name="Lin M.F."/>
            <person name="Lindblad-Toh K."/>
            <person name="Llopart A."/>
            <person name="Long M."/>
            <person name="Low L."/>
            <person name="Lozovsky E."/>
            <person name="Lu J."/>
            <person name="Luo M."/>
            <person name="Machado C.A."/>
            <person name="Makalowski W."/>
            <person name="Marzo M."/>
            <person name="Matsuda M."/>
            <person name="Matzkin L."/>
            <person name="McAllister B."/>
            <person name="McBride C.S."/>
            <person name="McKernan B."/>
            <person name="McKernan K."/>
            <person name="Mendez-Lago M."/>
            <person name="Minx P."/>
            <person name="Mollenhauer M.U."/>
            <person name="Montooth K."/>
            <person name="Mount S.M."/>
            <person name="Mu X."/>
            <person name="Myers E."/>
            <person name="Negre B."/>
            <person name="Newfeld S."/>
            <person name="Nielsen R."/>
            <person name="Noor M.A."/>
            <person name="O'Grady P."/>
            <person name="Pachter L."/>
            <person name="Papaceit M."/>
            <person name="Parisi M.J."/>
            <person name="Parisi M."/>
            <person name="Parts L."/>
            <person name="Pedersen J.S."/>
            <person name="Pesole G."/>
            <person name="Phillippy A.M."/>
            <person name="Ponting C.P."/>
            <person name="Pop M."/>
            <person name="Porcelli D."/>
            <person name="Powell J.R."/>
            <person name="Prohaska S."/>
            <person name="Pruitt K."/>
            <person name="Puig M."/>
            <person name="Quesneville H."/>
            <person name="Ram K.R."/>
            <person name="Rand D."/>
            <person name="Rasmussen M.D."/>
            <person name="Reed L.K."/>
            <person name="Reenan R."/>
            <person name="Reily A."/>
            <person name="Remington K.A."/>
            <person name="Rieger T.T."/>
            <person name="Ritchie M.G."/>
            <person name="Robin C."/>
            <person name="Rogers Y.H."/>
            <person name="Rohde C."/>
            <person name="Rozas J."/>
            <person name="Rubenfield M.J."/>
            <person name="Ruiz A."/>
            <person name="Russo S."/>
            <person name="Salzberg S.L."/>
            <person name="Sanchez-Gracia A."/>
            <person name="Saranga D.J."/>
            <person name="Sato H."/>
            <person name="Schaeffer S.W."/>
            <person name="Schatz M.C."/>
            <person name="Schlenke T."/>
            <person name="Schwartz R."/>
            <person name="Segarra C."/>
            <person name="Singh R.S."/>
            <person name="Sirot L."/>
            <person name="Sirota M."/>
            <person name="Sisneros N.B."/>
            <person name="Smith C.D."/>
            <person name="Smith T.F."/>
            <person name="Spieth J."/>
            <person name="Stage D.E."/>
            <person name="Stark A."/>
            <person name="Stephan W."/>
            <person name="Strausberg R.L."/>
            <person name="Strempel S."/>
            <person name="Sturgill D."/>
            <person name="Sutton G."/>
            <person name="Sutton G.G."/>
            <person name="Tao W."/>
            <person name="Teichmann S."/>
            <person name="Tobari Y.N."/>
            <person name="Tomimura Y."/>
            <person name="Tsolas J.M."/>
            <person name="Valente V.L."/>
            <person name="Venter E."/>
            <person name="Venter J.C."/>
            <person name="Vicario S."/>
            <person name="Vieira F.G."/>
            <person name="Vilella A.J."/>
            <person name="Villasante A."/>
            <person name="Walenz B."/>
            <person name="Wang J."/>
            <person name="Wasserman M."/>
            <person name="Watts T."/>
            <person name="Wilson D."/>
            <person name="Wilson R.K."/>
            <person name="Wing R.A."/>
            <person name="Wolfner M.F."/>
            <person name="Wong A."/>
            <person name="Wong G.K."/>
            <person name="Wu C.I."/>
            <person name="Wu G."/>
            <person name="Yamamoto D."/>
            <person name="Yang H.P."/>
            <person name="Yang S.P."/>
            <person name="Yorke J.A."/>
            <person name="Yoshida K."/>
            <person name="Zdobnov E."/>
            <person name="Zhang P."/>
            <person name="Zhang Y."/>
            <person name="Zimin A.V."/>
            <person name="Baldwin J."/>
            <person name="Abdouelleil A."/>
            <person name="Abdulkadir J."/>
            <person name="Abebe A."/>
            <person name="Abera B."/>
            <person name="Abreu J."/>
            <person name="Acer S.C."/>
            <person name="Aftuck L."/>
            <person name="Alexander A."/>
            <person name="An P."/>
            <person name="Anderson E."/>
            <person name="Anderson S."/>
            <person name="Arachi H."/>
            <person name="Azer M."/>
            <person name="Bachantsang P."/>
            <person name="Barry A."/>
            <person name="Bayul T."/>
            <person name="Berlin A."/>
            <person name="Bessette D."/>
            <person name="Bloom T."/>
            <person name="Blye J."/>
            <person name="Boguslavskiy L."/>
            <person name="Bonnet C."/>
            <person name="Boukhgalter B."/>
            <person name="Bourzgui I."/>
            <person name="Brown A."/>
            <person name="Cahill P."/>
            <person name="Channer S."/>
            <person name="Cheshatsang Y."/>
            <person name="Chuda L."/>
            <person name="Citroen M."/>
            <person name="Collymore A."/>
            <person name="Cooke P."/>
            <person name="Costello M."/>
            <person name="D'Aco K."/>
            <person name="Daza R."/>
            <person name="De Haan G."/>
            <person name="DeGray S."/>
            <person name="DeMaso C."/>
            <person name="Dhargay N."/>
            <person name="Dooley K."/>
            <person name="Dooley E."/>
            <person name="Doricent M."/>
            <person name="Dorje P."/>
            <person name="Dorjee K."/>
            <person name="Dupes A."/>
            <person name="Elong R."/>
            <person name="Falk J."/>
            <person name="Farina A."/>
            <person name="Faro S."/>
            <person name="Ferguson D."/>
            <person name="Fisher S."/>
            <person name="Foley C.D."/>
            <person name="Franke A."/>
            <person name="Friedrich D."/>
            <person name="Gadbois L."/>
            <person name="Gearin G."/>
            <person name="Gearin C.R."/>
            <person name="Giannoukos G."/>
            <person name="Goode T."/>
            <person name="Graham J."/>
            <person name="Grandbois E."/>
            <person name="Grewal S."/>
            <person name="Gyaltsen K."/>
            <person name="Hafez N."/>
            <person name="Hagos B."/>
            <person name="Hall J."/>
            <person name="Henson C."/>
            <person name="Hollinger A."/>
            <person name="Honan T."/>
            <person name="Huard M.D."/>
            <person name="Hughes L."/>
            <person name="Hurhula B."/>
            <person name="Husby M.E."/>
            <person name="Kamat A."/>
            <person name="Kanga B."/>
            <person name="Kashin S."/>
            <person name="Khazanovich D."/>
            <person name="Kisner P."/>
            <person name="Lance K."/>
            <person name="Lara M."/>
            <person name="Lee W."/>
            <person name="Lennon N."/>
            <person name="Letendre F."/>
            <person name="LeVine R."/>
            <person name="Lipovsky A."/>
            <person name="Liu X."/>
            <person name="Liu J."/>
            <person name="Liu S."/>
            <person name="Lokyitsang T."/>
            <person name="Lokyitsang Y."/>
            <person name="Lubonja R."/>
            <person name="Lui A."/>
            <person name="MacDonald P."/>
            <person name="Magnisalis V."/>
            <person name="Maru K."/>
            <person name="Matthews C."/>
            <person name="McCusker W."/>
            <person name="McDonough S."/>
            <person name="Mehta T."/>
            <person name="Meldrim J."/>
            <person name="Meneus L."/>
            <person name="Mihai O."/>
            <person name="Mihalev A."/>
            <person name="Mihova T."/>
            <person name="Mittelman R."/>
            <person name="Mlenga V."/>
            <person name="Montmayeur A."/>
            <person name="Mulrain L."/>
            <person name="Navidi A."/>
            <person name="Naylor J."/>
            <person name="Negash T."/>
            <person name="Nguyen T."/>
            <person name="Nguyen N."/>
            <person name="Nicol R."/>
            <person name="Norbu C."/>
            <person name="Norbu N."/>
            <person name="Novod N."/>
            <person name="O'Neill B."/>
            <person name="Osman S."/>
            <person name="Markiewicz E."/>
            <person name="Oyono O.L."/>
            <person name="Patti C."/>
            <person name="Phunkhang P."/>
            <person name="Pierre F."/>
            <person name="Priest M."/>
            <person name="Raghuraman S."/>
            <person name="Rege F."/>
            <person name="Reyes R."/>
            <person name="Rise C."/>
            <person name="Rogov P."/>
            <person name="Ross K."/>
            <person name="Ryan E."/>
            <person name="Settipalli S."/>
            <person name="Shea T."/>
            <person name="Sherpa N."/>
            <person name="Shi L."/>
            <person name="Shih D."/>
            <person name="Sparrow T."/>
            <person name="Spaulding J."/>
            <person name="Stalker J."/>
            <person name="Stange-Thomann N."/>
            <person name="Stavropoulos S."/>
            <person name="Stone C."/>
            <person name="Strader C."/>
            <person name="Tesfaye S."/>
            <person name="Thomson T."/>
            <person name="Thoulutsang Y."/>
            <person name="Thoulutsang D."/>
            <person name="Topham K."/>
            <person name="Topping I."/>
            <person name="Tsamla T."/>
            <person name="Vassiliev H."/>
            <person name="Vo A."/>
            <person name="Wangchuk T."/>
            <person name="Wangdi T."/>
            <person name="Weiand M."/>
            <person name="Wilkinson J."/>
            <person name="Wilson A."/>
            <person name="Yadav S."/>
            <person name="Young G."/>
            <person name="Yu Q."/>
            <person name="Zembek L."/>
            <person name="Zhong D."/>
            <person name="Zimmer A."/>
            <person name="Zwirko Z."/>
            <person name="Jaffe D.B."/>
            <person name="Alvarez P."/>
            <person name="Brockman W."/>
            <person name="Butler J."/>
            <person name="Chin C."/>
            <person name="Gnerre S."/>
            <person name="Grabherr M."/>
            <person name="Kleber M."/>
            <person name="Mauceli E."/>
            <person name="MacCallum I."/>
        </authorList>
    </citation>
    <scope>NUCLEOTIDE SEQUENCE [LARGE SCALE GENOMIC DNA]</scope>
    <source>
        <strain evidence="6">Tucson 15081-1352.22</strain>
    </source>
</reference>
<dbReference type="OMA" id="PIMMEGM"/>
<dbReference type="InterPro" id="IPR007858">
    <property type="entry name" value="Dpy-30_motif"/>
</dbReference>
<dbReference type="HOGENOM" id="CLU_152772_0_0_1"/>
<accession>B4L9M0</accession>
<dbReference type="eggNOG" id="KOG3944">
    <property type="taxonomic scope" value="Eukaryota"/>
</dbReference>
<dbReference type="CDD" id="cd22965">
    <property type="entry name" value="DD_DPY30_SDC1"/>
    <property type="match status" value="1"/>
</dbReference>
<dbReference type="OrthoDB" id="417678at2759"/>
<feature type="region of interest" description="Disordered" evidence="4">
    <location>
        <begin position="1"/>
        <end position="21"/>
    </location>
</feature>
<dbReference type="AlphaFoldDB" id="B4L9M0"/>
<comment type="subcellular location">
    <subcellularLocation>
        <location evidence="1">Nucleus</location>
    </subcellularLocation>
</comment>
<evidence type="ECO:0000256" key="1">
    <source>
        <dbReference type="ARBA" id="ARBA00004123"/>
    </source>
</evidence>
<dbReference type="KEGG" id="dmo:Dmoj_GI16531"/>
<evidence type="ECO:0000313" key="6">
    <source>
        <dbReference type="Proteomes" id="UP000009192"/>
    </source>
</evidence>
<sequence>MAEADENCDDVVVKKKKKSSKKNWVMCCKKDLPPPPKPAPVEKPPQVVKCEPIVKPPKPKKADAEPVCEKASFYRSGDELRAYLDREVVPIMMEGMVALARDQPKDPISYLEHFWLDEKHKCDIPLPENLL</sequence>
<dbReference type="EMBL" id="CH933816">
    <property type="protein sequence ID" value="EDW17395.1"/>
    <property type="molecule type" value="Genomic_DNA"/>
</dbReference>
<gene>
    <name evidence="5" type="primary">Dmoj\GI16531</name>
    <name evidence="5" type="ORF">Dmoj_GI16531</name>
</gene>
<protein>
    <submittedName>
        <fullName evidence="5">Uncharacterized protein</fullName>
    </submittedName>
</protein>
<dbReference type="Gene3D" id="1.20.890.10">
    <property type="entry name" value="cAMP-dependent protein kinase regulatory subunit, dimerization-anchoring domain"/>
    <property type="match status" value="1"/>
</dbReference>
<proteinExistence type="inferred from homology"/>
<keyword evidence="6" id="KW-1185">Reference proteome</keyword>
<organism evidence="5 6">
    <name type="scientific">Drosophila mojavensis</name>
    <name type="common">Fruit fly</name>
    <dbReference type="NCBI Taxonomy" id="7230"/>
    <lineage>
        <taxon>Eukaryota</taxon>
        <taxon>Metazoa</taxon>
        <taxon>Ecdysozoa</taxon>
        <taxon>Arthropoda</taxon>
        <taxon>Hexapoda</taxon>
        <taxon>Insecta</taxon>
        <taxon>Pterygota</taxon>
        <taxon>Neoptera</taxon>
        <taxon>Endopterygota</taxon>
        <taxon>Diptera</taxon>
        <taxon>Brachycera</taxon>
        <taxon>Muscomorpha</taxon>
        <taxon>Ephydroidea</taxon>
        <taxon>Drosophilidae</taxon>
        <taxon>Drosophila</taxon>
    </lineage>
</organism>
<comment type="similarity">
    <text evidence="2">Belongs to the dpy-30 family.</text>
</comment>
<dbReference type="InterPro" id="IPR049629">
    <property type="entry name" value="DPY30_SDC1_DD"/>
</dbReference>
<dbReference type="InParanoid" id="B4L9M0"/>
<dbReference type="Pfam" id="PF05186">
    <property type="entry name" value="Dpy-30"/>
    <property type="match status" value="1"/>
</dbReference>
<dbReference type="GO" id="GO:0005634">
    <property type="term" value="C:nucleus"/>
    <property type="evidence" value="ECO:0007669"/>
    <property type="project" value="UniProtKB-SubCell"/>
</dbReference>
<evidence type="ECO:0000256" key="2">
    <source>
        <dbReference type="ARBA" id="ARBA00010849"/>
    </source>
</evidence>
<keyword evidence="3" id="KW-0539">Nucleus</keyword>
<evidence type="ECO:0000256" key="4">
    <source>
        <dbReference type="SAM" id="MobiDB-lite"/>
    </source>
</evidence>
<evidence type="ECO:0000256" key="3">
    <source>
        <dbReference type="ARBA" id="ARBA00023242"/>
    </source>
</evidence>
<evidence type="ECO:0000313" key="5">
    <source>
        <dbReference type="EMBL" id="EDW17395.1"/>
    </source>
</evidence>